<dbReference type="Proteomes" id="UP000681155">
    <property type="component" value="Chromosome"/>
</dbReference>
<dbReference type="RefSeq" id="WP_214384044.1">
    <property type="nucleotide sequence ID" value="NZ_CP075566.1"/>
</dbReference>
<accession>A0ABX8F3R3</accession>
<keyword evidence="2" id="KW-1185">Reference proteome</keyword>
<sequence>MPLKTRDFILETLEDLGIGDFAARPFDCAFELLAAPPSRKRLIMIGFNGSLADDIHTNAGAVHAGYEQPAFSNVAHGLEGGWGSTPLPRRLTELPAELGFDWRDTLYTNALLLCSADAACIKKVARQSSAGSLESLTRKSMDFFERVTVPLAEPELIIAYSNGLGSPSAARILWERFGNGEALDHVDVSSYRATYGFTATIGSRKIPVVGIRHMSRFEPSIEAIKLAWERQKACIGTQPGPC</sequence>
<protein>
    <recommendedName>
        <fullName evidence="3">Uracil DNA glycosylase superfamily protein</fullName>
    </recommendedName>
</protein>
<dbReference type="EMBL" id="CP075566">
    <property type="protein sequence ID" value="QVW26427.1"/>
    <property type="molecule type" value="Genomic_DNA"/>
</dbReference>
<reference evidence="1 2" key="1">
    <citation type="submission" date="2021-05" db="EMBL/GenBank/DDBJ databases">
        <title>Complete genome of the cytokinin-producing biocontrol strain Pseudomonas fluorescens G20-18.</title>
        <authorList>
            <person name="Nielsen T.K."/>
            <person name="Mekureyaw M.F."/>
            <person name="Hansen L.H."/>
            <person name="Nicolaisen M.H."/>
            <person name="Roitsch T.G."/>
            <person name="Hennessy R.C."/>
        </authorList>
    </citation>
    <scope>NUCLEOTIDE SEQUENCE [LARGE SCALE GENOMIC DNA]</scope>
    <source>
        <strain evidence="1 2">G20-18</strain>
    </source>
</reference>
<evidence type="ECO:0008006" key="3">
    <source>
        <dbReference type="Google" id="ProtNLM"/>
    </source>
</evidence>
<name>A0ABX8F3R3_9PSED</name>
<organism evidence="1 2">
    <name type="scientific">Pseudomonas hormoni</name>
    <dbReference type="NCBI Taxonomy" id="3093767"/>
    <lineage>
        <taxon>Bacteria</taxon>
        <taxon>Pseudomonadati</taxon>
        <taxon>Pseudomonadota</taxon>
        <taxon>Gammaproteobacteria</taxon>
        <taxon>Pseudomonadales</taxon>
        <taxon>Pseudomonadaceae</taxon>
        <taxon>Pseudomonas</taxon>
    </lineage>
</organism>
<proteinExistence type="predicted"/>
<evidence type="ECO:0000313" key="2">
    <source>
        <dbReference type="Proteomes" id="UP000681155"/>
    </source>
</evidence>
<gene>
    <name evidence="1" type="ORF">KJF94_13190</name>
</gene>
<evidence type="ECO:0000313" key="1">
    <source>
        <dbReference type="EMBL" id="QVW26427.1"/>
    </source>
</evidence>